<evidence type="ECO:0000313" key="2">
    <source>
        <dbReference type="Proteomes" id="UP001500936"/>
    </source>
</evidence>
<dbReference type="PROSITE" id="PS51257">
    <property type="entry name" value="PROKAR_LIPOPROTEIN"/>
    <property type="match status" value="1"/>
</dbReference>
<protein>
    <recommendedName>
        <fullName evidence="3">Lipoprotein</fullName>
    </recommendedName>
</protein>
<dbReference type="Proteomes" id="UP001500936">
    <property type="component" value="Unassembled WGS sequence"/>
</dbReference>
<dbReference type="RefSeq" id="WP_345268036.1">
    <property type="nucleotide sequence ID" value="NZ_BAABHB010000005.1"/>
</dbReference>
<evidence type="ECO:0008006" key="3">
    <source>
        <dbReference type="Google" id="ProtNLM"/>
    </source>
</evidence>
<name>A0ABP8KI75_9BACT</name>
<keyword evidence="2" id="KW-1185">Reference proteome</keyword>
<evidence type="ECO:0000313" key="1">
    <source>
        <dbReference type="EMBL" id="GAA4407157.1"/>
    </source>
</evidence>
<proteinExistence type="predicted"/>
<reference evidence="2" key="1">
    <citation type="journal article" date="2019" name="Int. J. Syst. Evol. Microbiol.">
        <title>The Global Catalogue of Microorganisms (GCM) 10K type strain sequencing project: providing services to taxonomists for standard genome sequencing and annotation.</title>
        <authorList>
            <consortium name="The Broad Institute Genomics Platform"/>
            <consortium name="The Broad Institute Genome Sequencing Center for Infectious Disease"/>
            <person name="Wu L."/>
            <person name="Ma J."/>
        </authorList>
    </citation>
    <scope>NUCLEOTIDE SEQUENCE [LARGE SCALE GENOMIC DNA]</scope>
    <source>
        <strain evidence="2">JCM 17925</strain>
    </source>
</reference>
<organism evidence="1 2">
    <name type="scientific">Nibrella viscosa</name>
    <dbReference type="NCBI Taxonomy" id="1084524"/>
    <lineage>
        <taxon>Bacteria</taxon>
        <taxon>Pseudomonadati</taxon>
        <taxon>Bacteroidota</taxon>
        <taxon>Cytophagia</taxon>
        <taxon>Cytophagales</taxon>
        <taxon>Spirosomataceae</taxon>
        <taxon>Nibrella</taxon>
    </lineage>
</organism>
<comment type="caution">
    <text evidence="1">The sequence shown here is derived from an EMBL/GenBank/DDBJ whole genome shotgun (WGS) entry which is preliminary data.</text>
</comment>
<sequence>MNRCILPLALLVLIASCNTDRIQYTDKLKQEMADKKVKRVTAVQMNEAVNEWGEQIARVVQNELSSKLQQTMATRAAAEVCQLQNLPKTQAIATKYGARISLLGAADIKNSNLAAKEREVLDAYLYNVENKLPQTSNIQRIGDTLFVYNAPIPTENPICRQCFAGQTQPLAVWRIAFPKREVVRHITIKK</sequence>
<dbReference type="EMBL" id="BAABHB010000005">
    <property type="protein sequence ID" value="GAA4407157.1"/>
    <property type="molecule type" value="Genomic_DNA"/>
</dbReference>
<gene>
    <name evidence="1" type="ORF">GCM10023187_27400</name>
</gene>
<accession>A0ABP8KI75</accession>